<accession>A0ABT6DDI8</accession>
<proteinExistence type="predicted"/>
<evidence type="ECO:0000256" key="1">
    <source>
        <dbReference type="SAM" id="SignalP"/>
    </source>
</evidence>
<comment type="caution">
    <text evidence="2">The sequence shown here is derived from an EMBL/GenBank/DDBJ whole genome shotgun (WGS) entry which is preliminary data.</text>
</comment>
<name>A0ABT6DDI8_9BACT</name>
<gene>
    <name evidence="2" type="ORF">NWE73_00930</name>
</gene>
<protein>
    <submittedName>
        <fullName evidence="2">Uncharacterized protein</fullName>
    </submittedName>
</protein>
<keyword evidence="3" id="KW-1185">Reference proteome</keyword>
<evidence type="ECO:0000313" key="3">
    <source>
        <dbReference type="Proteomes" id="UP001152321"/>
    </source>
</evidence>
<sequence length="116" mass="12648">MKKTLLLTLVILASSLAQAEISGNCKNSMKKVAVGYHETLEAIKTGDITSETAQVLLGGWEDAARSTALGCVGIMQINMERSLRGRMGLISDNEVERKSAQTYEEAMSYYNSLITK</sequence>
<feature type="chain" id="PRO_5047334381" evidence="1">
    <location>
        <begin position="20"/>
        <end position="116"/>
    </location>
</feature>
<evidence type="ECO:0000313" key="2">
    <source>
        <dbReference type="EMBL" id="MDG0814905.1"/>
    </source>
</evidence>
<dbReference type="Proteomes" id="UP001152321">
    <property type="component" value="Unassembled WGS sequence"/>
</dbReference>
<reference evidence="2" key="1">
    <citation type="submission" date="2022-08" db="EMBL/GenBank/DDBJ databases">
        <title>Novel Bdellovibrio Species Isolated from Svalbard: Designation Bdellovibrio svalbardensis.</title>
        <authorList>
            <person name="Mitchell R.J."/>
            <person name="Choi S.Y."/>
        </authorList>
    </citation>
    <scope>NUCLEOTIDE SEQUENCE</scope>
    <source>
        <strain evidence="2">PAP01</strain>
    </source>
</reference>
<keyword evidence="1" id="KW-0732">Signal</keyword>
<dbReference type="EMBL" id="JANRMI010000001">
    <property type="protein sequence ID" value="MDG0814905.1"/>
    <property type="molecule type" value="Genomic_DNA"/>
</dbReference>
<organism evidence="2 3">
    <name type="scientific">Bdellovibrio svalbardensis</name>
    <dbReference type="NCBI Taxonomy" id="2972972"/>
    <lineage>
        <taxon>Bacteria</taxon>
        <taxon>Pseudomonadati</taxon>
        <taxon>Bdellovibrionota</taxon>
        <taxon>Bdellovibrionia</taxon>
        <taxon>Bdellovibrionales</taxon>
        <taxon>Pseudobdellovibrionaceae</taxon>
        <taxon>Bdellovibrio</taxon>
    </lineage>
</organism>
<dbReference type="RefSeq" id="WP_277576387.1">
    <property type="nucleotide sequence ID" value="NZ_JANRMI010000001.1"/>
</dbReference>
<feature type="signal peptide" evidence="1">
    <location>
        <begin position="1"/>
        <end position="19"/>
    </location>
</feature>